<gene>
    <name evidence="1" type="ORF">GOODEAATRI_019000</name>
</gene>
<sequence>MEVPASCCGDIFFQREEEFRSKHFYILEWLSQSPDVNTTESVADIQRHSSFNLSEFELLCRNQWRSLKCAEHIKYPQNTFENIRMLKIFCYTQSYQKIRRGLQTILQKKNKFNQ</sequence>
<dbReference type="EMBL" id="JAHRIO010021646">
    <property type="protein sequence ID" value="MEQ2165620.1"/>
    <property type="molecule type" value="Genomic_DNA"/>
</dbReference>
<proteinExistence type="predicted"/>
<reference evidence="1 2" key="1">
    <citation type="submission" date="2021-06" db="EMBL/GenBank/DDBJ databases">
        <authorList>
            <person name="Palmer J.M."/>
        </authorList>
    </citation>
    <scope>NUCLEOTIDE SEQUENCE [LARGE SCALE GENOMIC DNA]</scope>
    <source>
        <strain evidence="1 2">GA_2019</strain>
        <tissue evidence="1">Muscle</tissue>
    </source>
</reference>
<evidence type="ECO:0000313" key="2">
    <source>
        <dbReference type="Proteomes" id="UP001476798"/>
    </source>
</evidence>
<organism evidence="1 2">
    <name type="scientific">Goodea atripinnis</name>
    <dbReference type="NCBI Taxonomy" id="208336"/>
    <lineage>
        <taxon>Eukaryota</taxon>
        <taxon>Metazoa</taxon>
        <taxon>Chordata</taxon>
        <taxon>Craniata</taxon>
        <taxon>Vertebrata</taxon>
        <taxon>Euteleostomi</taxon>
        <taxon>Actinopterygii</taxon>
        <taxon>Neopterygii</taxon>
        <taxon>Teleostei</taxon>
        <taxon>Neoteleostei</taxon>
        <taxon>Acanthomorphata</taxon>
        <taxon>Ovalentaria</taxon>
        <taxon>Atherinomorphae</taxon>
        <taxon>Cyprinodontiformes</taxon>
        <taxon>Goodeidae</taxon>
        <taxon>Goodea</taxon>
    </lineage>
</organism>
<name>A0ABV0N2L5_9TELE</name>
<dbReference type="Proteomes" id="UP001476798">
    <property type="component" value="Unassembled WGS sequence"/>
</dbReference>
<comment type="caution">
    <text evidence="1">The sequence shown here is derived from an EMBL/GenBank/DDBJ whole genome shotgun (WGS) entry which is preliminary data.</text>
</comment>
<keyword evidence="2" id="KW-1185">Reference proteome</keyword>
<evidence type="ECO:0000313" key="1">
    <source>
        <dbReference type="EMBL" id="MEQ2165620.1"/>
    </source>
</evidence>
<protein>
    <submittedName>
        <fullName evidence="1">Uncharacterized protein</fullName>
    </submittedName>
</protein>
<accession>A0ABV0N2L5</accession>